<dbReference type="KEGG" id="bgp:BGL_2c10000"/>
<gene>
    <name evidence="3" type="ORF">BGL_2c10000</name>
</gene>
<feature type="region of interest" description="Disordered" evidence="1">
    <location>
        <begin position="39"/>
        <end position="61"/>
    </location>
</feature>
<dbReference type="HOGENOM" id="CLU_1109769_0_0_4"/>
<feature type="signal peptide" evidence="2">
    <location>
        <begin position="1"/>
        <end position="36"/>
    </location>
</feature>
<organism evidence="3 4">
    <name type="scientific">Burkholderia plantarii</name>
    <dbReference type="NCBI Taxonomy" id="41899"/>
    <lineage>
        <taxon>Bacteria</taxon>
        <taxon>Pseudomonadati</taxon>
        <taxon>Pseudomonadota</taxon>
        <taxon>Betaproteobacteria</taxon>
        <taxon>Burkholderiales</taxon>
        <taxon>Burkholderiaceae</taxon>
        <taxon>Burkholderia</taxon>
    </lineage>
</organism>
<evidence type="ECO:0000256" key="2">
    <source>
        <dbReference type="SAM" id="SignalP"/>
    </source>
</evidence>
<feature type="chain" id="PRO_5002109764" evidence="2">
    <location>
        <begin position="37"/>
        <end position="255"/>
    </location>
</feature>
<reference evidence="4" key="1">
    <citation type="submission" date="2011-03" db="EMBL/GenBank/DDBJ databases">
        <authorList>
            <person name="Voget S."/>
            <person name="Streit W.R."/>
            <person name="Jaeger K.E."/>
            <person name="Daniel R."/>
        </authorList>
    </citation>
    <scope>NUCLEOTIDE SEQUENCE [LARGE SCALE GENOMIC DNA]</scope>
    <source>
        <strain evidence="4">PG1</strain>
    </source>
</reference>
<evidence type="ECO:0000313" key="4">
    <source>
        <dbReference type="Proteomes" id="UP000031838"/>
    </source>
</evidence>
<reference evidence="3 4" key="2">
    <citation type="journal article" date="2016" name="Appl. Microbiol. Biotechnol.">
        <title>Mutations improving production and secretion of extracellular lipase by Burkholderia glumae PG1.</title>
        <authorList>
            <person name="Knapp A."/>
            <person name="Voget S."/>
            <person name="Gao R."/>
            <person name="Zaburannyi N."/>
            <person name="Krysciak D."/>
            <person name="Breuer M."/>
            <person name="Hauer B."/>
            <person name="Streit W.R."/>
            <person name="Muller R."/>
            <person name="Daniel R."/>
            <person name="Jaeger K.E."/>
        </authorList>
    </citation>
    <scope>NUCLEOTIDE SEQUENCE [LARGE SCALE GENOMIC DNA]</scope>
    <source>
        <strain evidence="3 4">PG1</strain>
    </source>
</reference>
<evidence type="ECO:0000256" key="1">
    <source>
        <dbReference type="SAM" id="MobiDB-lite"/>
    </source>
</evidence>
<protein>
    <submittedName>
        <fullName evidence="3">Uncharacterized protein</fullName>
    </submittedName>
</protein>
<dbReference type="RefSeq" id="WP_042627606.1">
    <property type="nucleotide sequence ID" value="NZ_CP002581.1"/>
</dbReference>
<keyword evidence="2" id="KW-0732">Signal</keyword>
<keyword evidence="4" id="KW-1185">Reference proteome</keyword>
<proteinExistence type="predicted"/>
<sequence>MSTQTKRHKIARAAKAHARAAFMAAAGLVASAAAHAQHASARQAPPSQYAPVAPVRLPPPGTSGGATGALVAAPVAGTLSGARVSSSPAPAASPAWHAYLDANRRVLAGQADLAAAMGLTGAAGQAANAAGTLGDDDAAALRVSNTLLSRIGGAQQSIALALSQAFASTPGAPLDREAFRTGLTSLGEGLQRFEGLRQGGPAPASLDAASSSIAGHAPDQIDAAASTLSDAVRYASLHGIDVPPVATSALRRVTR</sequence>
<evidence type="ECO:0000313" key="3">
    <source>
        <dbReference type="EMBL" id="AJK49078.1"/>
    </source>
</evidence>
<accession>A0A0B6S0A9</accession>
<dbReference type="AlphaFoldDB" id="A0A0B6S0A9"/>
<name>A0A0B6S0A9_BURPL</name>
<dbReference type="Proteomes" id="UP000031838">
    <property type="component" value="Chromosome 2"/>
</dbReference>
<dbReference type="EMBL" id="CP002581">
    <property type="protein sequence ID" value="AJK49078.1"/>
    <property type="molecule type" value="Genomic_DNA"/>
</dbReference>